<geneLocation type="plasmid" evidence="1 2">
    <name>unnamed1</name>
</geneLocation>
<keyword evidence="2" id="KW-1185">Reference proteome</keyword>
<evidence type="ECO:0000313" key="1">
    <source>
        <dbReference type="EMBL" id="WEG74389.1"/>
    </source>
</evidence>
<protein>
    <submittedName>
        <fullName evidence="1">Uncharacterized protein</fullName>
    </submittedName>
</protein>
<organism evidence="1 2">
    <name type="scientific">Vagococcus intermedius</name>
    <dbReference type="NCBI Taxonomy" id="2991418"/>
    <lineage>
        <taxon>Bacteria</taxon>
        <taxon>Bacillati</taxon>
        <taxon>Bacillota</taxon>
        <taxon>Bacilli</taxon>
        <taxon>Lactobacillales</taxon>
        <taxon>Enterococcaceae</taxon>
        <taxon>Vagococcus</taxon>
    </lineage>
</organism>
<dbReference type="AlphaFoldDB" id="A0AAF0CWX4"/>
<keyword evidence="1" id="KW-0614">Plasmid</keyword>
<name>A0AAF0CWX4_9ENTE</name>
<dbReference type="Proteomes" id="UP001179647">
    <property type="component" value="Plasmid unnamed1"/>
</dbReference>
<dbReference type="KEGG" id="vie:OL234_10515"/>
<gene>
    <name evidence="1" type="ORF">OL234_10515</name>
</gene>
<reference evidence="1" key="1">
    <citation type="submission" date="2022-10" db="EMBL/GenBank/DDBJ databases">
        <title>Vagococcus sp. isolated from poultry meat.</title>
        <authorList>
            <person name="Johansson P."/>
            <person name="Bjorkroth J."/>
        </authorList>
    </citation>
    <scope>NUCLEOTIDE SEQUENCE</scope>
    <source>
        <strain evidence="1">STAA11</strain>
        <plasmid evidence="1">unnamed1</plasmid>
    </source>
</reference>
<proteinExistence type="predicted"/>
<accession>A0AAF0CWX4</accession>
<dbReference type="EMBL" id="CP110233">
    <property type="protein sequence ID" value="WEG74389.1"/>
    <property type="molecule type" value="Genomic_DNA"/>
</dbReference>
<dbReference type="RefSeq" id="WP_275470189.1">
    <property type="nucleotide sequence ID" value="NZ_CP110233.1"/>
</dbReference>
<sequence length="85" mass="9907">MRIFDSLGAQQDLIDDRKVVGEDYEGDPILSGEKVYKDPWGKLIQTDDLGGYIRSIPHEELSSLFHEHHEVEELEEILELERVWV</sequence>
<evidence type="ECO:0000313" key="2">
    <source>
        <dbReference type="Proteomes" id="UP001179647"/>
    </source>
</evidence>